<keyword evidence="2 5" id="KW-0489">Methyltransferase</keyword>
<dbReference type="UniPathway" id="UPA00575"/>
<keyword evidence="9" id="KW-1185">Reference proteome</keyword>
<dbReference type="PANTHER" id="PTHR11548:SF1">
    <property type="entry name" value="THYMIDYLATE SYNTHASE 1"/>
    <property type="match status" value="1"/>
</dbReference>
<dbReference type="AlphaFoldDB" id="J0DH24"/>
<dbReference type="GO" id="GO:0006235">
    <property type="term" value="P:dTTP biosynthetic process"/>
    <property type="evidence" value="ECO:0007669"/>
    <property type="project" value="UniProtKB-UniRule"/>
</dbReference>
<dbReference type="GO" id="GO:0004799">
    <property type="term" value="F:thymidylate synthase activity"/>
    <property type="evidence" value="ECO:0007669"/>
    <property type="project" value="UniProtKB-UniRule"/>
</dbReference>
<dbReference type="HAMAP" id="MF_00008">
    <property type="entry name" value="Thymidy_synth_bact"/>
    <property type="match status" value="1"/>
</dbReference>
<gene>
    <name evidence="5" type="primary">thyA</name>
    <name evidence="8" type="ORF">HMPREF9156_00422</name>
</gene>
<feature type="domain" description="Thymidylate synthase/dCMP hydroxymethylase" evidence="7">
    <location>
        <begin position="44"/>
        <end position="309"/>
    </location>
</feature>
<dbReference type="HOGENOM" id="CLU_021669_0_2_11"/>
<dbReference type="InterPro" id="IPR020940">
    <property type="entry name" value="Thymidylate_synthase_AS"/>
</dbReference>
<reference evidence="8 9" key="1">
    <citation type="submission" date="2012-01" db="EMBL/GenBank/DDBJ databases">
        <title>The Genome Sequence of Scardovia wiggsiae F0424.</title>
        <authorList>
            <consortium name="The Broad Institute Genome Sequencing Platform"/>
            <person name="Earl A."/>
            <person name="Ward D."/>
            <person name="Feldgarden M."/>
            <person name="Gevers D."/>
            <person name="Izard J."/>
            <person name="Ganesan A."/>
            <person name="Baranova O.V."/>
            <person name="Blanton J.M."/>
            <person name="Tanner A.C."/>
            <person name="Mathney J."/>
            <person name="Dewhirst F.E."/>
            <person name="Young S.K."/>
            <person name="Zeng Q."/>
            <person name="Gargeya S."/>
            <person name="Fitzgerald M."/>
            <person name="Haas B."/>
            <person name="Abouelleil A."/>
            <person name="Alvarado L."/>
            <person name="Arachchi H.M."/>
            <person name="Berlin A."/>
            <person name="Chapman S.B."/>
            <person name="Gearin G."/>
            <person name="Goldberg J."/>
            <person name="Griggs A."/>
            <person name="Gujja S."/>
            <person name="Hansen M."/>
            <person name="Heiman D."/>
            <person name="Howarth C."/>
            <person name="Larimer J."/>
            <person name="Lui A."/>
            <person name="MacDonald P.J.P."/>
            <person name="McCowen C."/>
            <person name="Montmayeur A."/>
            <person name="Murphy C."/>
            <person name="Neiman D."/>
            <person name="Pearson M."/>
            <person name="Priest M."/>
            <person name="Roberts A."/>
            <person name="Saif S."/>
            <person name="Shea T."/>
            <person name="Sisk P."/>
            <person name="Stolte C."/>
            <person name="Sykes S."/>
            <person name="Wortman J."/>
            <person name="Nusbaum C."/>
            <person name="Birren B."/>
        </authorList>
    </citation>
    <scope>NUCLEOTIDE SEQUENCE [LARGE SCALE GENOMIC DNA]</scope>
    <source>
        <strain evidence="8 9">F0424</strain>
    </source>
</reference>
<evidence type="ECO:0000256" key="2">
    <source>
        <dbReference type="ARBA" id="ARBA00022603"/>
    </source>
</evidence>
<dbReference type="EC" id="2.1.1.45" evidence="1 5"/>
<comment type="caution">
    <text evidence="8">The sequence shown here is derived from an EMBL/GenBank/DDBJ whole genome shotgun (WGS) entry which is preliminary data.</text>
</comment>
<evidence type="ECO:0000256" key="5">
    <source>
        <dbReference type="HAMAP-Rule" id="MF_00008"/>
    </source>
</evidence>
<comment type="catalytic activity">
    <reaction evidence="5">
        <text>dUMP + (6R)-5,10-methylene-5,6,7,8-tetrahydrofolate = 7,8-dihydrofolate + dTMP</text>
        <dbReference type="Rhea" id="RHEA:12104"/>
        <dbReference type="ChEBI" id="CHEBI:15636"/>
        <dbReference type="ChEBI" id="CHEBI:57451"/>
        <dbReference type="ChEBI" id="CHEBI:63528"/>
        <dbReference type="ChEBI" id="CHEBI:246422"/>
        <dbReference type="EC" id="2.1.1.45"/>
    </reaction>
</comment>
<dbReference type="eggNOG" id="COG0207">
    <property type="taxonomic scope" value="Bacteria"/>
</dbReference>
<dbReference type="Pfam" id="PF00303">
    <property type="entry name" value="Thymidylat_synt"/>
    <property type="match status" value="1"/>
</dbReference>
<feature type="binding site" evidence="5">
    <location>
        <position position="215"/>
    </location>
    <ligand>
        <name>(6R)-5,10-methylene-5,6,7,8-tetrahydrofolate</name>
        <dbReference type="ChEBI" id="CHEBI:15636"/>
    </ligand>
</feature>
<feature type="binding site" evidence="5">
    <location>
        <position position="308"/>
    </location>
    <ligand>
        <name>(6R)-5,10-methylene-5,6,7,8-tetrahydrofolate</name>
        <dbReference type="ChEBI" id="CHEBI:15636"/>
    </ligand>
</feature>
<dbReference type="CDD" id="cd00351">
    <property type="entry name" value="TS_Pyrimidine_HMase"/>
    <property type="match status" value="1"/>
</dbReference>
<feature type="binding site" evidence="5">
    <location>
        <begin position="172"/>
        <end position="173"/>
    </location>
    <ligand>
        <name>dUMP</name>
        <dbReference type="ChEBI" id="CHEBI:246422"/>
        <note>ligand shared between dimeric partners</note>
    </ligand>
</feature>
<dbReference type="PANTHER" id="PTHR11548">
    <property type="entry name" value="THYMIDYLATE SYNTHASE 1"/>
    <property type="match status" value="1"/>
</dbReference>
<comment type="function">
    <text evidence="5">Catalyzes the reductive methylation of 2'-deoxyuridine-5'-monophosphate (dUMP) to 2'-deoxythymidine-5'-monophosphate (dTMP) while utilizing 5,10-methylenetetrahydrofolate (mTHF) as the methyl donor and reductant in the reaction, yielding dihydrofolate (DHF) as a by-product. This enzymatic reaction provides an intracellular de novo source of dTMP, an essential precursor for DNA biosynthesis.</text>
</comment>
<feature type="active site" description="Nucleophile" evidence="5">
    <location>
        <position position="192"/>
    </location>
</feature>
<feature type="binding site" description="in other chain" evidence="5">
    <location>
        <begin position="212"/>
        <end position="215"/>
    </location>
    <ligand>
        <name>dUMP</name>
        <dbReference type="ChEBI" id="CHEBI:246422"/>
        <note>ligand shared between dimeric partners</note>
    </ligand>
</feature>
<protein>
    <recommendedName>
        <fullName evidence="1 5">Thymidylate synthase</fullName>
        <shortName evidence="5">TS</shortName>
        <shortName evidence="5">TSase</shortName>
        <ecNumber evidence="1 5">2.1.1.45</ecNumber>
    </recommendedName>
</protein>
<evidence type="ECO:0000313" key="8">
    <source>
        <dbReference type="EMBL" id="EJD65658.1"/>
    </source>
</evidence>
<feature type="binding site" description="in other chain" evidence="5">
    <location>
        <position position="62"/>
    </location>
    <ligand>
        <name>dUMP</name>
        <dbReference type="ChEBI" id="CHEBI:246422"/>
        <note>ligand shared between dimeric partners</note>
    </ligand>
</feature>
<dbReference type="SUPFAM" id="SSF55831">
    <property type="entry name" value="Thymidylate synthase/dCMP hydroxymethylase"/>
    <property type="match status" value="1"/>
</dbReference>
<feature type="active site" evidence="6">
    <location>
        <position position="192"/>
    </location>
</feature>
<dbReference type="Gene3D" id="3.30.572.10">
    <property type="entry name" value="Thymidylate synthase/dCMP hydroxymethylase domain"/>
    <property type="match status" value="1"/>
</dbReference>
<dbReference type="InterPro" id="IPR023451">
    <property type="entry name" value="Thymidate_synth/dCMP_Mease_dom"/>
</dbReference>
<evidence type="ECO:0000313" key="9">
    <source>
        <dbReference type="Proteomes" id="UP000006415"/>
    </source>
</evidence>
<comment type="caution">
    <text evidence="5">Lacks conserved residue(s) required for the propagation of feature annotation.</text>
</comment>
<dbReference type="InterPro" id="IPR000398">
    <property type="entry name" value="Thymidylate_synthase"/>
</dbReference>
<dbReference type="InterPro" id="IPR045097">
    <property type="entry name" value="Thymidate_synth/dCMP_Mease"/>
</dbReference>
<dbReference type="FunFam" id="3.30.572.10:FF:000013">
    <property type="entry name" value="Thymidylate synthase"/>
    <property type="match status" value="1"/>
</dbReference>
<dbReference type="PRINTS" id="PR00108">
    <property type="entry name" value="THYMDSNTHASE"/>
</dbReference>
<evidence type="ECO:0000256" key="4">
    <source>
        <dbReference type="ARBA" id="ARBA00022727"/>
    </source>
</evidence>
<keyword evidence="5" id="KW-0963">Cytoplasm</keyword>
<dbReference type="GO" id="GO:0032259">
    <property type="term" value="P:methylation"/>
    <property type="evidence" value="ECO:0007669"/>
    <property type="project" value="UniProtKB-KW"/>
</dbReference>
<proteinExistence type="inferred from homology"/>
<name>J0DH24_9BIFI</name>
<evidence type="ECO:0000259" key="7">
    <source>
        <dbReference type="Pfam" id="PF00303"/>
    </source>
</evidence>
<comment type="pathway">
    <text evidence="5">Pyrimidine metabolism; dTTP biosynthesis.</text>
</comment>
<organism evidence="8 9">
    <name type="scientific">Scardovia wiggsiae F0424</name>
    <dbReference type="NCBI Taxonomy" id="857290"/>
    <lineage>
        <taxon>Bacteria</taxon>
        <taxon>Bacillati</taxon>
        <taxon>Actinomycetota</taxon>
        <taxon>Actinomycetes</taxon>
        <taxon>Bifidobacteriales</taxon>
        <taxon>Bifidobacteriaceae</taxon>
        <taxon>Scardovia</taxon>
    </lineage>
</organism>
<dbReference type="GO" id="GO:0006231">
    <property type="term" value="P:dTMP biosynthetic process"/>
    <property type="evidence" value="ECO:0007669"/>
    <property type="project" value="UniProtKB-UniRule"/>
</dbReference>
<sequence>MRGPITQKLLSLIPNIKGMALTQEQLDAIRRRVPARPESSIPTPYEDLAREILMTGTLKSDRTGTGTISLFGKQMRFDLQDSFPMITTKSVYFKGVAYELLWFLRGSSNVRWLQENNVHIWDEWADPETGELGPVYGVQWRSWPAPTQEDPKRTIDQIANVLELIRDHPDSRRMVVSAWNPAEVEYMALPPCHALFQFYVADGKLSCQLYQRSADMFLGVPFNIASYSLLTCMMAQQADLEPGEFVWTGGDCHIYDNHVEQFLEQLGREPYPYPTLEIDKAPSIGEYAYGDFHVINYVHHPKISAPVAV</sequence>
<dbReference type="Proteomes" id="UP000006415">
    <property type="component" value="Unassembled WGS sequence"/>
</dbReference>
<dbReference type="PROSITE" id="PS00091">
    <property type="entry name" value="THYMIDYLATE_SYNTHASE"/>
    <property type="match status" value="1"/>
</dbReference>
<evidence type="ECO:0000256" key="1">
    <source>
        <dbReference type="ARBA" id="ARBA00011947"/>
    </source>
</evidence>
<evidence type="ECO:0000256" key="3">
    <source>
        <dbReference type="ARBA" id="ARBA00022679"/>
    </source>
</evidence>
<dbReference type="NCBIfam" id="NF002497">
    <property type="entry name" value="PRK01827.1-3"/>
    <property type="match status" value="1"/>
</dbReference>
<dbReference type="NCBIfam" id="TIGR03284">
    <property type="entry name" value="thym_sym"/>
    <property type="match status" value="2"/>
</dbReference>
<comment type="similarity">
    <text evidence="5">Belongs to the thymidylate synthase family. Bacterial-type ThyA subfamily.</text>
</comment>
<evidence type="ECO:0000256" key="6">
    <source>
        <dbReference type="PROSITE-ProRule" id="PRU10016"/>
    </source>
</evidence>
<keyword evidence="4 5" id="KW-0545">Nucleotide biosynthesis</keyword>
<comment type="subunit">
    <text evidence="5">Homodimer.</text>
</comment>
<feature type="binding site" description="in other chain" evidence="5">
    <location>
        <position position="223"/>
    </location>
    <ligand>
        <name>dUMP</name>
        <dbReference type="ChEBI" id="CHEBI:246422"/>
        <note>ligand shared between dimeric partners</note>
    </ligand>
</feature>
<dbReference type="GO" id="GO:0005829">
    <property type="term" value="C:cytosol"/>
    <property type="evidence" value="ECO:0007669"/>
    <property type="project" value="TreeGrafter"/>
</dbReference>
<dbReference type="EMBL" id="AGZS01000001">
    <property type="protein sequence ID" value="EJD65658.1"/>
    <property type="molecule type" value="Genomic_DNA"/>
</dbReference>
<feature type="binding site" description="in other chain" evidence="5">
    <location>
        <begin position="253"/>
        <end position="255"/>
    </location>
    <ligand>
        <name>dUMP</name>
        <dbReference type="ChEBI" id="CHEBI:246422"/>
        <note>ligand shared between dimeric partners</note>
    </ligand>
</feature>
<keyword evidence="3 5" id="KW-0808">Transferase</keyword>
<accession>J0DH24</accession>
<dbReference type="InterPro" id="IPR036926">
    <property type="entry name" value="Thymidate_synth/dCMP_Mease_sf"/>
</dbReference>
<dbReference type="STRING" id="857290.HMPREF9156_00422"/>
<comment type="subcellular location">
    <subcellularLocation>
        <location evidence="5">Cytoplasm</location>
    </subcellularLocation>
</comment>